<reference evidence="3 4" key="1">
    <citation type="submission" date="2020-08" db="EMBL/GenBank/DDBJ databases">
        <title>A Genomic Blueprint of the Chicken Gut Microbiome.</title>
        <authorList>
            <person name="Gilroy R."/>
            <person name="Ravi A."/>
            <person name="Getino M."/>
            <person name="Pursley I."/>
            <person name="Horton D.L."/>
            <person name="Alikhan N.-F."/>
            <person name="Baker D."/>
            <person name="Gharbi K."/>
            <person name="Hall N."/>
            <person name="Watson M."/>
            <person name="Adriaenssens E.M."/>
            <person name="Foster-Nyarko E."/>
            <person name="Jarju S."/>
            <person name="Secka A."/>
            <person name="Antonio M."/>
            <person name="Oren A."/>
            <person name="Chaudhuri R."/>
            <person name="La Ragione R.M."/>
            <person name="Hildebrand F."/>
            <person name="Pallen M.J."/>
        </authorList>
    </citation>
    <scope>NUCLEOTIDE SEQUENCE [LARGE SCALE GENOMIC DNA]</scope>
    <source>
        <strain evidence="3 4">Sa3CUA2</strain>
    </source>
</reference>
<evidence type="ECO:0000256" key="2">
    <source>
        <dbReference type="SAM" id="Phobius"/>
    </source>
</evidence>
<keyword evidence="2" id="KW-0472">Membrane</keyword>
<feature type="region of interest" description="Disordered" evidence="1">
    <location>
        <begin position="1"/>
        <end position="32"/>
    </location>
</feature>
<evidence type="ECO:0000313" key="3">
    <source>
        <dbReference type="EMBL" id="MBD7917571.1"/>
    </source>
</evidence>
<keyword evidence="2" id="KW-1133">Transmembrane helix</keyword>
<dbReference type="Proteomes" id="UP000604241">
    <property type="component" value="Unassembled WGS sequence"/>
</dbReference>
<keyword evidence="4" id="KW-1185">Reference proteome</keyword>
<evidence type="ECO:0008006" key="5">
    <source>
        <dbReference type="Google" id="ProtNLM"/>
    </source>
</evidence>
<sequence length="226" mass="23429">MSTPGPLAASSDDRAAGGPAVPEQPPARVRRPRPRALAAGAAVLAALAVGHVVVTAFPVDDRVQAPFLRTTTVGEPVDLRYARLTVGRPTGSTVLDGDDGTLLATPGVWLTVPLTIEALGQPRALGFAELHGGDGRTYTVFTSGRSSFLPGTTQPGVPRYATLRVEVPPQAVPGARLRVGLDLDDQRRDDVADVELGLTQADAEAWAAETTPVVAHAPSDAPPEDS</sequence>
<name>A0ABR8QAY4_9CELL</name>
<dbReference type="RefSeq" id="WP_191780855.1">
    <property type="nucleotide sequence ID" value="NZ_JACSQV010000003.1"/>
</dbReference>
<proteinExistence type="predicted"/>
<evidence type="ECO:0000256" key="1">
    <source>
        <dbReference type="SAM" id="MobiDB-lite"/>
    </source>
</evidence>
<accession>A0ABR8QAY4</accession>
<dbReference type="EMBL" id="JACSQV010000003">
    <property type="protein sequence ID" value="MBD7917571.1"/>
    <property type="molecule type" value="Genomic_DNA"/>
</dbReference>
<keyword evidence="2" id="KW-0812">Transmembrane</keyword>
<feature type="transmembrane region" description="Helical" evidence="2">
    <location>
        <begin position="36"/>
        <end position="59"/>
    </location>
</feature>
<evidence type="ECO:0000313" key="4">
    <source>
        <dbReference type="Proteomes" id="UP000604241"/>
    </source>
</evidence>
<protein>
    <recommendedName>
        <fullName evidence="5">DUF4352 domain-containing protein</fullName>
    </recommendedName>
</protein>
<gene>
    <name evidence="3" type="ORF">H9657_04660</name>
</gene>
<organism evidence="3 4">
    <name type="scientific">Cellulomonas avistercoris</name>
    <dbReference type="NCBI Taxonomy" id="2762242"/>
    <lineage>
        <taxon>Bacteria</taxon>
        <taxon>Bacillati</taxon>
        <taxon>Actinomycetota</taxon>
        <taxon>Actinomycetes</taxon>
        <taxon>Micrococcales</taxon>
        <taxon>Cellulomonadaceae</taxon>
        <taxon>Cellulomonas</taxon>
    </lineage>
</organism>
<comment type="caution">
    <text evidence="3">The sequence shown here is derived from an EMBL/GenBank/DDBJ whole genome shotgun (WGS) entry which is preliminary data.</text>
</comment>